<evidence type="ECO:0000313" key="9">
    <source>
        <dbReference type="WBParaSite" id="jg10272"/>
    </source>
</evidence>
<accession>A0A915CLL1</accession>
<dbReference type="GO" id="GO:0005686">
    <property type="term" value="C:U2 snRNP"/>
    <property type="evidence" value="ECO:0007669"/>
    <property type="project" value="TreeGrafter"/>
</dbReference>
<keyword evidence="8" id="KW-1185">Reference proteome</keyword>
<dbReference type="PROSITE" id="PS51450">
    <property type="entry name" value="LRR"/>
    <property type="match status" value="3"/>
</dbReference>
<dbReference type="GO" id="GO:0000398">
    <property type="term" value="P:mRNA splicing, via spliceosome"/>
    <property type="evidence" value="ECO:0007669"/>
    <property type="project" value="InterPro"/>
</dbReference>
<keyword evidence="3" id="KW-0677">Repeat</keyword>
<name>A0A915CLL1_9BILA</name>
<dbReference type="AlphaFoldDB" id="A0A915CLL1"/>
<dbReference type="InterPro" id="IPR008496">
    <property type="entry name" value="TMEM222/RTE1"/>
</dbReference>
<sequence length="365" mass="41310">MAFGWPTSYWQLSASKLNGGVSAYDKAIEQASEEYKSHMHNIFCDNCHSHVALALNSMKYDGRSDWNMVNLCAYMLFKGHTIGVGAALKQYLPYCIWIIAITAIGYLKASMVRISVDVINDSYQFINTVRQREISLRNLQIPTIENLGVTKDQFDVIDLSDNNIRKLDNLPRLNRLETLLLHNNHIQQIDKKIGEQIPHLKTLVLTNNNIAELGDIDSLASCQKLEYLSLIGNPLTHKQHYRQYVIFKLKTVRVLDFRRIKDEERKVAKKLFKGSSGAKLREEVVKLSKAMPTDEDRTAQIKTRSAEEQAKIKAMIKNARTLTEVENLQSMLQSGHINTNNNGNGGGLEAEEDSGGEENGQQMET</sequence>
<dbReference type="InterPro" id="IPR044640">
    <property type="entry name" value="RU2A"/>
</dbReference>
<evidence type="ECO:0000256" key="2">
    <source>
        <dbReference type="ARBA" id="ARBA00022614"/>
    </source>
</evidence>
<dbReference type="Gene3D" id="3.80.10.10">
    <property type="entry name" value="Ribonuclease Inhibitor"/>
    <property type="match status" value="1"/>
</dbReference>
<dbReference type="WBParaSite" id="jg10272">
    <property type="protein sequence ID" value="jg10272"/>
    <property type="gene ID" value="jg10272"/>
</dbReference>
<dbReference type="SUPFAM" id="SSF52058">
    <property type="entry name" value="L domain-like"/>
    <property type="match status" value="1"/>
</dbReference>
<keyword evidence="2" id="KW-0433">Leucine-rich repeat</keyword>
<dbReference type="GO" id="GO:0030620">
    <property type="term" value="F:U2 snRNA binding"/>
    <property type="evidence" value="ECO:0007669"/>
    <property type="project" value="InterPro"/>
</dbReference>
<dbReference type="Proteomes" id="UP000887574">
    <property type="component" value="Unplaced"/>
</dbReference>
<dbReference type="InterPro" id="IPR032675">
    <property type="entry name" value="LRR_dom_sf"/>
</dbReference>
<dbReference type="Pfam" id="PF05608">
    <property type="entry name" value="RTE1"/>
    <property type="match status" value="1"/>
</dbReference>
<dbReference type="FunFam" id="3.80.10.10:FF:000026">
    <property type="entry name" value="U2 small nuclear ribonucleoprotein A"/>
    <property type="match status" value="1"/>
</dbReference>
<dbReference type="PANTHER" id="PTHR10552:SF6">
    <property type="entry name" value="U2 SMALL NUCLEAR RIBONUCLEOPROTEIN A"/>
    <property type="match status" value="1"/>
</dbReference>
<evidence type="ECO:0000256" key="3">
    <source>
        <dbReference type="ARBA" id="ARBA00022737"/>
    </source>
</evidence>
<feature type="region of interest" description="Disordered" evidence="7">
    <location>
        <begin position="334"/>
        <end position="365"/>
    </location>
</feature>
<keyword evidence="4" id="KW-0539">Nucleus</keyword>
<evidence type="ECO:0000313" key="8">
    <source>
        <dbReference type="Proteomes" id="UP000887574"/>
    </source>
</evidence>
<evidence type="ECO:0000256" key="4">
    <source>
        <dbReference type="ARBA" id="ARBA00023242"/>
    </source>
</evidence>
<evidence type="ECO:0000256" key="1">
    <source>
        <dbReference type="ARBA" id="ARBA00004123"/>
    </source>
</evidence>
<proteinExistence type="inferred from homology"/>
<dbReference type="InterPro" id="IPR001611">
    <property type="entry name" value="Leu-rich_rpt"/>
</dbReference>
<evidence type="ECO:0000256" key="6">
    <source>
        <dbReference type="ARBA" id="ARBA00069881"/>
    </source>
</evidence>
<comment type="similarity">
    <text evidence="5">Belongs to the U2 small nuclear ribonucleoprotein A family.</text>
</comment>
<dbReference type="PANTHER" id="PTHR10552">
    <property type="entry name" value="U2 SMALL NUCLEAR RIBONUCLEOPROTEIN A"/>
    <property type="match status" value="1"/>
</dbReference>
<evidence type="ECO:0000256" key="7">
    <source>
        <dbReference type="SAM" id="MobiDB-lite"/>
    </source>
</evidence>
<evidence type="ECO:0000256" key="5">
    <source>
        <dbReference type="ARBA" id="ARBA00024196"/>
    </source>
</evidence>
<organism evidence="8 9">
    <name type="scientific">Ditylenchus dipsaci</name>
    <dbReference type="NCBI Taxonomy" id="166011"/>
    <lineage>
        <taxon>Eukaryota</taxon>
        <taxon>Metazoa</taxon>
        <taxon>Ecdysozoa</taxon>
        <taxon>Nematoda</taxon>
        <taxon>Chromadorea</taxon>
        <taxon>Rhabditida</taxon>
        <taxon>Tylenchina</taxon>
        <taxon>Tylenchomorpha</taxon>
        <taxon>Sphaerularioidea</taxon>
        <taxon>Anguinidae</taxon>
        <taxon>Anguininae</taxon>
        <taxon>Ditylenchus</taxon>
    </lineage>
</organism>
<protein>
    <recommendedName>
        <fullName evidence="6">Probable U2 small nuclear ribonucleoprotein A'</fullName>
    </recommendedName>
</protein>
<comment type="subcellular location">
    <subcellularLocation>
        <location evidence="1">Nucleus</location>
    </subcellularLocation>
</comment>
<reference evidence="9" key="1">
    <citation type="submission" date="2022-11" db="UniProtKB">
        <authorList>
            <consortium name="WormBaseParasite"/>
        </authorList>
    </citation>
    <scope>IDENTIFICATION</scope>
</reference>
<dbReference type="Pfam" id="PF14580">
    <property type="entry name" value="LRR_9"/>
    <property type="match status" value="1"/>
</dbReference>